<feature type="domain" description="FHA" evidence="2">
    <location>
        <begin position="41"/>
        <end position="95"/>
    </location>
</feature>
<dbReference type="CDD" id="cd00060">
    <property type="entry name" value="FHA"/>
    <property type="match status" value="1"/>
</dbReference>
<dbReference type="STRING" id="139825.A0A401GU05"/>
<evidence type="ECO:0000313" key="3">
    <source>
        <dbReference type="EMBL" id="GBE85663.1"/>
    </source>
</evidence>
<dbReference type="InterPro" id="IPR000253">
    <property type="entry name" value="FHA_dom"/>
</dbReference>
<gene>
    <name evidence="3" type="ORF">SCP_0801830</name>
</gene>
<dbReference type="Gene3D" id="2.60.200.20">
    <property type="match status" value="1"/>
</dbReference>
<sequence length="666" mass="72850">MNRIASPPPSGYISGIVLHVDAYGEQLPEALTYYKAHTQYIAIGRRPTQQKGASGDDNRALFRCAVVSRKHAKITFTEFGNAYIIDLHSHHGTHILRPGDTVSRMIEPESPTVLADGDMLTFGKSVGKDNSLVRPVTVRVKLIFGSQPVLAPLDFEATPQPMERVSSRFSSRRYGIPLSTDVSSSSDGESDIEEVTEVVSPPSSLLPVQAPCTSGYCSSLATGRLALLRRLLPPIHSSLNSRDSPRSVSPDVDHLSFFEEEMTDVAVRNCVREALEISEQAADIPPPPFIRDLLLAEPNVVGAYPDSPIRPVSPTSDVHPSVEEPLEMAVDCHNYPISERDDYMDRVLAEGCDLDFEPSVSDCRTSVQNEHSPFISNAGNGADDITERIAGEESLPLPSVEVGFGQGVAEHDEGVHSYPTPSPEQGHCCVPSCRGNTVDSPADGADASVAIASLERQINNACDDITLLRMTRRENEDLFQEHVRQTKARLDDLRDHMDIHIMSNVHVNTSNLTNMQSRLDGLQEKMEHMESRLASKDQCTVEPEVEIDGHKALLEEVRALREETAQQIAIEFEAIKAARLDAEAAVTKAVADAQLQMAASRMKRKFSDLEDTQDSHSVQDNGSPSERPVIQLSKRRKTMKVVSRIAQTATVATVGAIAAWAALAFA</sequence>
<comment type="caution">
    <text evidence="3">The sequence shown here is derived from an EMBL/GenBank/DDBJ whole genome shotgun (WGS) entry which is preliminary data.</text>
</comment>
<name>A0A401GU05_9APHY</name>
<accession>A0A401GU05</accession>
<reference evidence="3 4" key="1">
    <citation type="journal article" date="2018" name="Sci. Rep.">
        <title>Genome sequence of the cauliflower mushroom Sparassis crispa (Hanabiratake) and its association with beneficial usage.</title>
        <authorList>
            <person name="Kiyama R."/>
            <person name="Furutani Y."/>
            <person name="Kawaguchi K."/>
            <person name="Nakanishi T."/>
        </authorList>
    </citation>
    <scope>NUCLEOTIDE SEQUENCE [LARGE SCALE GENOMIC DNA]</scope>
</reference>
<organism evidence="3 4">
    <name type="scientific">Sparassis crispa</name>
    <dbReference type="NCBI Taxonomy" id="139825"/>
    <lineage>
        <taxon>Eukaryota</taxon>
        <taxon>Fungi</taxon>
        <taxon>Dikarya</taxon>
        <taxon>Basidiomycota</taxon>
        <taxon>Agaricomycotina</taxon>
        <taxon>Agaricomycetes</taxon>
        <taxon>Polyporales</taxon>
        <taxon>Sparassidaceae</taxon>
        <taxon>Sparassis</taxon>
    </lineage>
</organism>
<evidence type="ECO:0000259" key="2">
    <source>
        <dbReference type="PROSITE" id="PS50006"/>
    </source>
</evidence>
<dbReference type="InParanoid" id="A0A401GU05"/>
<protein>
    <recommendedName>
        <fullName evidence="2">FHA domain-containing protein</fullName>
    </recommendedName>
</protein>
<dbReference type="EMBL" id="BFAD01000008">
    <property type="protein sequence ID" value="GBE85663.1"/>
    <property type="molecule type" value="Genomic_DNA"/>
</dbReference>
<evidence type="ECO:0000256" key="1">
    <source>
        <dbReference type="SAM" id="MobiDB-lite"/>
    </source>
</evidence>
<dbReference type="GeneID" id="38782580"/>
<feature type="region of interest" description="Disordered" evidence="1">
    <location>
        <begin position="606"/>
        <end position="628"/>
    </location>
</feature>
<proteinExistence type="predicted"/>
<feature type="compositionally biased region" description="Polar residues" evidence="1">
    <location>
        <begin position="615"/>
        <end position="624"/>
    </location>
</feature>
<evidence type="ECO:0000313" key="4">
    <source>
        <dbReference type="Proteomes" id="UP000287166"/>
    </source>
</evidence>
<keyword evidence="4" id="KW-1185">Reference proteome</keyword>
<dbReference type="RefSeq" id="XP_027616576.1">
    <property type="nucleotide sequence ID" value="XM_027760775.1"/>
</dbReference>
<dbReference type="Pfam" id="PF00498">
    <property type="entry name" value="FHA"/>
    <property type="match status" value="1"/>
</dbReference>
<dbReference type="InterPro" id="IPR008984">
    <property type="entry name" value="SMAD_FHA_dom_sf"/>
</dbReference>
<dbReference type="OrthoDB" id="4096268at2759"/>
<dbReference type="PROSITE" id="PS50006">
    <property type="entry name" value="FHA_DOMAIN"/>
    <property type="match status" value="1"/>
</dbReference>
<dbReference type="Proteomes" id="UP000287166">
    <property type="component" value="Unassembled WGS sequence"/>
</dbReference>
<dbReference type="AlphaFoldDB" id="A0A401GU05"/>
<dbReference type="SUPFAM" id="SSF49879">
    <property type="entry name" value="SMAD/FHA domain"/>
    <property type="match status" value="1"/>
</dbReference>